<feature type="transmembrane region" description="Helical" evidence="8">
    <location>
        <begin position="560"/>
        <end position="581"/>
    </location>
</feature>
<feature type="transmembrane region" description="Helical" evidence="8">
    <location>
        <begin position="213"/>
        <end position="241"/>
    </location>
</feature>
<feature type="transmembrane region" description="Helical" evidence="8">
    <location>
        <begin position="326"/>
        <end position="351"/>
    </location>
</feature>
<feature type="transmembrane region" description="Helical" evidence="8">
    <location>
        <begin position="164"/>
        <end position="192"/>
    </location>
</feature>
<sequence length="590" mass="63667">MSAEGSTALKGPAHLPGGIAKQPFAMARLPGWALLALLAYMVVVPLGLLLVASFKPTGLPFDPGFSLEQFQIVYGDIAFYKLVWQTAIFAVGCTVCALVVGGLLAWLVERTDLPMKGSARVMIALPMVLPPFLLAMGWALLASSRTGVLNRMLVDTLGLESAPFNIYSMGGMIFVETLALVPSVYLILCSAFRNMDPALEEAAMTSGARWPQMIWRIFIPLLSPAILAAAAYLLIVGFLVFDVPGTLGMPVGLFVVSSRIVYLATDQSGGTSAYGQIAAIAVSFLILLLGLAWGYRRLTRQANRFITVTGKGFRPRELKLGALKPLAIFFVLTYFLLAVVLPLAILIWTSLTPYLAPVSMEMLGQLTLSQHKAVFTNTRVGGAAWTSTWVSLLAATLVVALALFVAWTVLRNRSLSQRTRGLIDTLSFMPLAIPGTMIGMALVYVYLTLVFLPIYGTAWILVIAYVTVYLSFASRAASASLIQVHPELEEAARTCGASTSATLRRIVLPLLLPGLAGAWIWVVAHVMRELSTALLLQGDSNVTVAVQLWSYWSGGEPGKAAAVGVWLVVAMTVITVIWQRLAARREEVRS</sequence>
<comment type="caution">
    <text evidence="10">The sequence shown here is derived from an EMBL/GenBank/DDBJ whole genome shotgun (WGS) entry which is preliminary data.</text>
</comment>
<dbReference type="InterPro" id="IPR000515">
    <property type="entry name" value="MetI-like"/>
</dbReference>
<organism evidence="10 11">
    <name type="scientific">Ottowia thiooxydans</name>
    <dbReference type="NCBI Taxonomy" id="219182"/>
    <lineage>
        <taxon>Bacteria</taxon>
        <taxon>Pseudomonadati</taxon>
        <taxon>Pseudomonadota</taxon>
        <taxon>Betaproteobacteria</taxon>
        <taxon>Burkholderiales</taxon>
        <taxon>Comamonadaceae</taxon>
        <taxon>Ottowia</taxon>
    </lineage>
</organism>
<reference evidence="10 11" key="1">
    <citation type="submission" date="2024-06" db="EMBL/GenBank/DDBJ databases">
        <title>Sorghum-associated microbial communities from plants grown in Nebraska, USA.</title>
        <authorList>
            <person name="Schachtman D."/>
        </authorList>
    </citation>
    <scope>NUCLEOTIDE SEQUENCE [LARGE SCALE GENOMIC DNA]</scope>
    <source>
        <strain evidence="10 11">2709</strain>
    </source>
</reference>
<dbReference type="InterPro" id="IPR035906">
    <property type="entry name" value="MetI-like_sf"/>
</dbReference>
<feature type="transmembrane region" description="Helical" evidence="8">
    <location>
        <begin position="452"/>
        <end position="472"/>
    </location>
</feature>
<evidence type="ECO:0000256" key="7">
    <source>
        <dbReference type="ARBA" id="ARBA00023136"/>
    </source>
</evidence>
<keyword evidence="11" id="KW-1185">Reference proteome</keyword>
<dbReference type="PROSITE" id="PS50928">
    <property type="entry name" value="ABC_TM1"/>
    <property type="match status" value="2"/>
</dbReference>
<dbReference type="PANTHER" id="PTHR43357:SF4">
    <property type="entry name" value="INNER MEMBRANE ABC TRANSPORTER PERMEASE PROTEIN YDCV"/>
    <property type="match status" value="1"/>
</dbReference>
<evidence type="ECO:0000256" key="8">
    <source>
        <dbReference type="RuleBase" id="RU363032"/>
    </source>
</evidence>
<evidence type="ECO:0000256" key="5">
    <source>
        <dbReference type="ARBA" id="ARBA00022692"/>
    </source>
</evidence>
<keyword evidence="6 8" id="KW-1133">Transmembrane helix</keyword>
<evidence type="ECO:0000256" key="3">
    <source>
        <dbReference type="ARBA" id="ARBA00022475"/>
    </source>
</evidence>
<dbReference type="PANTHER" id="PTHR43357">
    <property type="entry name" value="INNER MEMBRANE ABC TRANSPORTER PERMEASE PROTEIN YDCV"/>
    <property type="match status" value="1"/>
</dbReference>
<protein>
    <submittedName>
        <fullName evidence="10">Iron(III) transport system permease protein</fullName>
    </submittedName>
</protein>
<feature type="transmembrane region" description="Helical" evidence="8">
    <location>
        <begin position="273"/>
        <end position="295"/>
    </location>
</feature>
<dbReference type="Gene3D" id="1.10.3720.10">
    <property type="entry name" value="MetI-like"/>
    <property type="match status" value="2"/>
</dbReference>
<evidence type="ECO:0000256" key="4">
    <source>
        <dbReference type="ARBA" id="ARBA00022519"/>
    </source>
</evidence>
<feature type="transmembrane region" description="Helical" evidence="8">
    <location>
        <begin position="31"/>
        <end position="54"/>
    </location>
</feature>
<evidence type="ECO:0000313" key="11">
    <source>
        <dbReference type="Proteomes" id="UP001549320"/>
    </source>
</evidence>
<evidence type="ECO:0000256" key="6">
    <source>
        <dbReference type="ARBA" id="ARBA00022989"/>
    </source>
</evidence>
<keyword evidence="3" id="KW-1003">Cell membrane</keyword>
<name>A0ABV2Q5X7_9BURK</name>
<accession>A0ABV2Q5X7</accession>
<dbReference type="CDD" id="cd06261">
    <property type="entry name" value="TM_PBP2"/>
    <property type="match status" value="2"/>
</dbReference>
<evidence type="ECO:0000313" key="10">
    <source>
        <dbReference type="EMBL" id="MET4576431.1"/>
    </source>
</evidence>
<feature type="transmembrane region" description="Helical" evidence="8">
    <location>
        <begin position="506"/>
        <end position="527"/>
    </location>
</feature>
<evidence type="ECO:0000259" key="9">
    <source>
        <dbReference type="PROSITE" id="PS50928"/>
    </source>
</evidence>
<feature type="domain" description="ABC transmembrane type-1" evidence="9">
    <location>
        <begin position="384"/>
        <end position="578"/>
    </location>
</feature>
<dbReference type="Proteomes" id="UP001549320">
    <property type="component" value="Unassembled WGS sequence"/>
</dbReference>
<evidence type="ECO:0000256" key="1">
    <source>
        <dbReference type="ARBA" id="ARBA00004429"/>
    </source>
</evidence>
<feature type="transmembrane region" description="Helical" evidence="8">
    <location>
        <begin position="120"/>
        <end position="144"/>
    </location>
</feature>
<evidence type="ECO:0000256" key="2">
    <source>
        <dbReference type="ARBA" id="ARBA00022448"/>
    </source>
</evidence>
<dbReference type="Pfam" id="PF00528">
    <property type="entry name" value="BPD_transp_1"/>
    <property type="match status" value="2"/>
</dbReference>
<keyword evidence="5 8" id="KW-0812">Transmembrane</keyword>
<feature type="transmembrane region" description="Helical" evidence="8">
    <location>
        <begin position="389"/>
        <end position="410"/>
    </location>
</feature>
<dbReference type="EMBL" id="JBEPSH010000003">
    <property type="protein sequence ID" value="MET4576431.1"/>
    <property type="molecule type" value="Genomic_DNA"/>
</dbReference>
<feature type="transmembrane region" description="Helical" evidence="8">
    <location>
        <begin position="82"/>
        <end position="108"/>
    </location>
</feature>
<proteinExistence type="inferred from homology"/>
<feature type="domain" description="ABC transmembrane type-1" evidence="9">
    <location>
        <begin position="83"/>
        <end position="295"/>
    </location>
</feature>
<keyword evidence="7 8" id="KW-0472">Membrane</keyword>
<feature type="transmembrane region" description="Helical" evidence="8">
    <location>
        <begin position="422"/>
        <end position="446"/>
    </location>
</feature>
<comment type="similarity">
    <text evidence="8">Belongs to the binding-protein-dependent transport system permease family.</text>
</comment>
<keyword evidence="4" id="KW-0997">Cell inner membrane</keyword>
<dbReference type="SUPFAM" id="SSF161098">
    <property type="entry name" value="MetI-like"/>
    <property type="match status" value="2"/>
</dbReference>
<gene>
    <name evidence="10" type="ORF">ABIE13_001540</name>
</gene>
<comment type="subcellular location">
    <subcellularLocation>
        <location evidence="1">Cell inner membrane</location>
        <topology evidence="1">Multi-pass membrane protein</topology>
    </subcellularLocation>
    <subcellularLocation>
        <location evidence="8">Cell membrane</location>
        <topology evidence="8">Multi-pass membrane protein</topology>
    </subcellularLocation>
</comment>
<keyword evidence="2 8" id="KW-0813">Transport</keyword>